<dbReference type="PANTHER" id="PTHR42780:SF1">
    <property type="entry name" value="ISOLEUCINE--TRNA LIGASE, CYTOPLASMIC"/>
    <property type="match status" value="1"/>
</dbReference>
<keyword evidence="4" id="KW-0648">Protein biosynthesis</keyword>
<protein>
    <submittedName>
        <fullName evidence="7">Isoleucine--tRNA ligase</fullName>
    </submittedName>
</protein>
<dbReference type="InterPro" id="IPR002300">
    <property type="entry name" value="aa-tRNA-synth_Ia"/>
</dbReference>
<proteinExistence type="predicted"/>
<evidence type="ECO:0000256" key="4">
    <source>
        <dbReference type="ARBA" id="ARBA00022917"/>
    </source>
</evidence>
<organism evidence="7 8">
    <name type="scientific">Candidatus Woesebacteria bacterium CG06_land_8_20_14_3_00_39_27</name>
    <dbReference type="NCBI Taxonomy" id="1975057"/>
    <lineage>
        <taxon>Bacteria</taxon>
        <taxon>Candidatus Woeseibacteriota</taxon>
    </lineage>
</organism>
<evidence type="ECO:0000256" key="5">
    <source>
        <dbReference type="ARBA" id="ARBA00023146"/>
    </source>
</evidence>
<evidence type="ECO:0000256" key="2">
    <source>
        <dbReference type="ARBA" id="ARBA00022741"/>
    </source>
</evidence>
<keyword evidence="2" id="KW-0547">Nucleotide-binding</keyword>
<keyword evidence="3" id="KW-0067">ATP-binding</keyword>
<dbReference type="PANTHER" id="PTHR42780">
    <property type="entry name" value="SOLEUCYL-TRNA SYNTHETASE"/>
    <property type="match status" value="1"/>
</dbReference>
<evidence type="ECO:0000256" key="1">
    <source>
        <dbReference type="ARBA" id="ARBA00022598"/>
    </source>
</evidence>
<reference evidence="8" key="1">
    <citation type="submission" date="2017-09" db="EMBL/GenBank/DDBJ databases">
        <title>Depth-based differentiation of microbial function through sediment-hosted aquifers and enrichment of novel symbionts in the deep terrestrial subsurface.</title>
        <authorList>
            <person name="Probst A.J."/>
            <person name="Ladd B."/>
            <person name="Jarett J.K."/>
            <person name="Geller-Mcgrath D.E."/>
            <person name="Sieber C.M.K."/>
            <person name="Emerson J.B."/>
            <person name="Anantharaman K."/>
            <person name="Thomas B.C."/>
            <person name="Malmstrom R."/>
            <person name="Stieglmeier M."/>
            <person name="Klingl A."/>
            <person name="Woyke T."/>
            <person name="Ryan C.M."/>
            <person name="Banfield J.F."/>
        </authorList>
    </citation>
    <scope>NUCLEOTIDE SEQUENCE [LARGE SCALE GENOMIC DNA]</scope>
</reference>
<feature type="domain" description="Aminoacyl-tRNA synthetase class Ia" evidence="6">
    <location>
        <begin position="22"/>
        <end position="185"/>
    </location>
</feature>
<sequence length="185" mass="22376">MTKYYFDPVDPKPDFSKMEKDLLEKWYKEGVVDKYLNKNKDSDKYFSFLDGPITANNPMGVHHAWGRTYKDLWQRYKNMQGFKERFQNGFDCQGLWVEVEVEKELNLKNKKDIENLVPGDRKASIDKFVEFCKERVRKYSTIQTEQSKRLGYFMDWDNSYYTMSNENNYAIWHFLKKCHEMGLIY</sequence>
<accession>A0A2M7AQ17</accession>
<dbReference type="AlphaFoldDB" id="A0A2M7AQ17"/>
<evidence type="ECO:0000256" key="3">
    <source>
        <dbReference type="ARBA" id="ARBA00022840"/>
    </source>
</evidence>
<gene>
    <name evidence="7" type="ORF">COS80_01610</name>
</gene>
<dbReference type="SUPFAM" id="SSF52374">
    <property type="entry name" value="Nucleotidylyl transferase"/>
    <property type="match status" value="1"/>
</dbReference>
<dbReference type="GO" id="GO:0006428">
    <property type="term" value="P:isoleucyl-tRNA aminoacylation"/>
    <property type="evidence" value="ECO:0007669"/>
    <property type="project" value="TreeGrafter"/>
</dbReference>
<dbReference type="GO" id="GO:0005524">
    <property type="term" value="F:ATP binding"/>
    <property type="evidence" value="ECO:0007669"/>
    <property type="project" value="UniProtKB-KW"/>
</dbReference>
<feature type="non-terminal residue" evidence="7">
    <location>
        <position position="185"/>
    </location>
</feature>
<keyword evidence="1 7" id="KW-0436">Ligase</keyword>
<dbReference type="InterPro" id="IPR014729">
    <property type="entry name" value="Rossmann-like_a/b/a_fold"/>
</dbReference>
<evidence type="ECO:0000313" key="8">
    <source>
        <dbReference type="Proteomes" id="UP000230972"/>
    </source>
</evidence>
<evidence type="ECO:0000313" key="7">
    <source>
        <dbReference type="EMBL" id="PIU71731.1"/>
    </source>
</evidence>
<dbReference type="Pfam" id="PF00133">
    <property type="entry name" value="tRNA-synt_1"/>
    <property type="match status" value="1"/>
</dbReference>
<dbReference type="Gene3D" id="3.40.50.620">
    <property type="entry name" value="HUPs"/>
    <property type="match status" value="1"/>
</dbReference>
<keyword evidence="5" id="KW-0030">Aminoacyl-tRNA synthetase</keyword>
<dbReference type="Proteomes" id="UP000230972">
    <property type="component" value="Unassembled WGS sequence"/>
</dbReference>
<comment type="caution">
    <text evidence="7">The sequence shown here is derived from an EMBL/GenBank/DDBJ whole genome shotgun (WGS) entry which is preliminary data.</text>
</comment>
<dbReference type="GO" id="GO:0004822">
    <property type="term" value="F:isoleucine-tRNA ligase activity"/>
    <property type="evidence" value="ECO:0007669"/>
    <property type="project" value="InterPro"/>
</dbReference>
<name>A0A2M7AQ17_9BACT</name>
<dbReference type="EMBL" id="PEWC01000036">
    <property type="protein sequence ID" value="PIU71731.1"/>
    <property type="molecule type" value="Genomic_DNA"/>
</dbReference>
<evidence type="ECO:0000259" key="6">
    <source>
        <dbReference type="Pfam" id="PF00133"/>
    </source>
</evidence>
<dbReference type="InterPro" id="IPR023586">
    <property type="entry name" value="Ile-tRNA-ligase_type2"/>
</dbReference>